<dbReference type="InParanoid" id="G0MDI2"/>
<sequence length="242" mass="27940">MKNWSAVLALIFIECRVFGYTLHNQTYLTPLEHFMVSKINLKIEDDMEEIDQALEITNSILEIGGAIEPLGLIFEPLAALGNLVATLFKLRPQTDPVMEMLKKIEGQISKLGDQMRQQFEELKAYITEESFSADIVQTASTLHRFMQDTIKYPGNDSITVFYQEYQKNRPISVGYVYIETFTSGMFKNKSMYEFNRLVDGLKEVKQINEAWKVAFAVFTKKVVGNYKKKKFRMPTGRLPYNN</sequence>
<organism evidence="3">
    <name type="scientific">Caenorhabditis brenneri</name>
    <name type="common">Nematode worm</name>
    <dbReference type="NCBI Taxonomy" id="135651"/>
    <lineage>
        <taxon>Eukaryota</taxon>
        <taxon>Metazoa</taxon>
        <taxon>Ecdysozoa</taxon>
        <taxon>Nematoda</taxon>
        <taxon>Chromadorea</taxon>
        <taxon>Rhabditida</taxon>
        <taxon>Rhabditina</taxon>
        <taxon>Rhabditomorpha</taxon>
        <taxon>Rhabditoidea</taxon>
        <taxon>Rhabditidae</taxon>
        <taxon>Peloderinae</taxon>
        <taxon>Caenorhabditis</taxon>
    </lineage>
</organism>
<dbReference type="InterPro" id="IPR007767">
    <property type="entry name" value="DUF684"/>
</dbReference>
<evidence type="ECO:0000313" key="3">
    <source>
        <dbReference type="Proteomes" id="UP000008068"/>
    </source>
</evidence>
<reference evidence="3" key="1">
    <citation type="submission" date="2011-07" db="EMBL/GenBank/DDBJ databases">
        <authorList>
            <consortium name="Caenorhabditis brenneri Sequencing and Analysis Consortium"/>
            <person name="Wilson R.K."/>
        </authorList>
    </citation>
    <scope>NUCLEOTIDE SEQUENCE [LARGE SCALE GENOMIC DNA]</scope>
    <source>
        <strain evidence="3">PB2801</strain>
    </source>
</reference>
<dbReference type="AlphaFoldDB" id="G0MDI2"/>
<dbReference type="HOGENOM" id="CLU_1148049_0_0_1"/>
<proteinExistence type="predicted"/>
<evidence type="ECO:0008006" key="4">
    <source>
        <dbReference type="Google" id="ProtNLM"/>
    </source>
</evidence>
<protein>
    <recommendedName>
        <fullName evidence="4">Domain of unknown function WSN domain-containing protein</fullName>
    </recommendedName>
</protein>
<dbReference type="Pfam" id="PF05075">
    <property type="entry name" value="DUF684"/>
    <property type="match status" value="1"/>
</dbReference>
<dbReference type="PANTHER" id="PTHR31464">
    <property type="entry name" value="PROTEIN CBG01266"/>
    <property type="match status" value="1"/>
</dbReference>
<keyword evidence="1" id="KW-0732">Signal</keyword>
<dbReference type="EMBL" id="GL379790">
    <property type="protein sequence ID" value="EGT49513.1"/>
    <property type="molecule type" value="Genomic_DNA"/>
</dbReference>
<evidence type="ECO:0000313" key="2">
    <source>
        <dbReference type="EMBL" id="EGT49513.1"/>
    </source>
</evidence>
<feature type="signal peptide" evidence="1">
    <location>
        <begin position="1"/>
        <end position="19"/>
    </location>
</feature>
<name>G0MDI2_CAEBE</name>
<feature type="chain" id="PRO_5003403750" description="Domain of unknown function WSN domain-containing protein" evidence="1">
    <location>
        <begin position="20"/>
        <end position="242"/>
    </location>
</feature>
<dbReference type="PANTHER" id="PTHR31464:SF7">
    <property type="entry name" value="DUF4781 DOMAIN-CONTAINING PROTEIN"/>
    <property type="match status" value="1"/>
</dbReference>
<dbReference type="Proteomes" id="UP000008068">
    <property type="component" value="Unassembled WGS sequence"/>
</dbReference>
<evidence type="ECO:0000256" key="1">
    <source>
        <dbReference type="SAM" id="SignalP"/>
    </source>
</evidence>
<keyword evidence="3" id="KW-1185">Reference proteome</keyword>
<accession>G0MDI2</accession>
<gene>
    <name evidence="2" type="ORF">CAEBREN_00960</name>
</gene>